<evidence type="ECO:0000259" key="2">
    <source>
        <dbReference type="PROSITE" id="PS51186"/>
    </source>
</evidence>
<evidence type="ECO:0000313" key="4">
    <source>
        <dbReference type="Proteomes" id="UP000708208"/>
    </source>
</evidence>
<organism evidence="3 4">
    <name type="scientific">Allacma fusca</name>
    <dbReference type="NCBI Taxonomy" id="39272"/>
    <lineage>
        <taxon>Eukaryota</taxon>
        <taxon>Metazoa</taxon>
        <taxon>Ecdysozoa</taxon>
        <taxon>Arthropoda</taxon>
        <taxon>Hexapoda</taxon>
        <taxon>Collembola</taxon>
        <taxon>Symphypleona</taxon>
        <taxon>Sminthuridae</taxon>
        <taxon>Allacma</taxon>
    </lineage>
</organism>
<dbReference type="Proteomes" id="UP000708208">
    <property type="component" value="Unassembled WGS sequence"/>
</dbReference>
<evidence type="ECO:0000256" key="1">
    <source>
        <dbReference type="SAM" id="MobiDB-lite"/>
    </source>
</evidence>
<name>A0A8J2JWG6_9HEXA</name>
<dbReference type="InterPro" id="IPR000182">
    <property type="entry name" value="GNAT_dom"/>
</dbReference>
<dbReference type="Pfam" id="PF08445">
    <property type="entry name" value="FR47"/>
    <property type="match status" value="1"/>
</dbReference>
<dbReference type="InterPro" id="IPR053225">
    <property type="entry name" value="Acyl-CoA_N-acyltransferase"/>
</dbReference>
<sequence length="296" mass="33385">MASTRPVTSTAMSSGNNSKDSPFQLVEVPLNLEPILKQRLPLSTNVYNAMRLNRTWQKDQTWFTLHDPSVDDVWIVMTFLRKDFGRVLCISRPPAAGITPFVQNAFSNCEFMEWGESFTFEAIDTTVSSMVTEISIREKGNWTQVHPCYLFAMDQEEAVSLTITPGNYEVKPINNEKGMDFILKTWKYASDGSRDYVEKCLQRSNSAGVYVNGEIAAGVIFEGHGVIGMLYSLSEHRGKGFARLVMHQLMKESAENQLVPGCMVELRNDISKTFQEKIGFKIAAKVDFVIYVKTGF</sequence>
<accession>A0A8J2JWG6</accession>
<dbReference type="InterPro" id="IPR013653">
    <property type="entry name" value="GCN5-like_dom"/>
</dbReference>
<dbReference type="AlphaFoldDB" id="A0A8J2JWG6"/>
<reference evidence="3" key="1">
    <citation type="submission" date="2021-06" db="EMBL/GenBank/DDBJ databases">
        <authorList>
            <person name="Hodson N. C."/>
            <person name="Mongue J. A."/>
            <person name="Jaron S. K."/>
        </authorList>
    </citation>
    <scope>NUCLEOTIDE SEQUENCE</scope>
</reference>
<dbReference type="EMBL" id="CAJVCH010137616">
    <property type="protein sequence ID" value="CAG7726599.1"/>
    <property type="molecule type" value="Genomic_DNA"/>
</dbReference>
<dbReference type="PROSITE" id="PS51186">
    <property type="entry name" value="GNAT"/>
    <property type="match status" value="1"/>
</dbReference>
<dbReference type="OrthoDB" id="61870at2759"/>
<dbReference type="CDD" id="cd04301">
    <property type="entry name" value="NAT_SF"/>
    <property type="match status" value="1"/>
</dbReference>
<feature type="domain" description="N-acetyltransferase" evidence="2">
    <location>
        <begin position="165"/>
        <end position="296"/>
    </location>
</feature>
<proteinExistence type="predicted"/>
<evidence type="ECO:0000313" key="3">
    <source>
        <dbReference type="EMBL" id="CAG7726599.1"/>
    </source>
</evidence>
<comment type="caution">
    <text evidence="3">The sequence shown here is derived from an EMBL/GenBank/DDBJ whole genome shotgun (WGS) entry which is preliminary data.</text>
</comment>
<dbReference type="GO" id="GO:0016747">
    <property type="term" value="F:acyltransferase activity, transferring groups other than amino-acyl groups"/>
    <property type="evidence" value="ECO:0007669"/>
    <property type="project" value="InterPro"/>
</dbReference>
<gene>
    <name evidence="3" type="ORF">AFUS01_LOCUS15507</name>
</gene>
<dbReference type="PANTHER" id="PTHR20958:SF6">
    <property type="entry name" value="GLYCINE N-ACYLTRANSFERASE-LIKE PROTEIN"/>
    <property type="match status" value="1"/>
</dbReference>
<protein>
    <recommendedName>
        <fullName evidence="2">N-acetyltransferase domain-containing protein</fullName>
    </recommendedName>
</protein>
<dbReference type="PANTHER" id="PTHR20958">
    <property type="entry name" value="GLYCINE N-ACYLTRANSFERASE-LIKE PROTEIN"/>
    <property type="match status" value="1"/>
</dbReference>
<keyword evidence="4" id="KW-1185">Reference proteome</keyword>
<feature type="region of interest" description="Disordered" evidence="1">
    <location>
        <begin position="1"/>
        <end position="20"/>
    </location>
</feature>